<keyword evidence="11" id="KW-1185">Reference proteome</keyword>
<dbReference type="AlphaFoldDB" id="A0A3D8HIN0"/>
<evidence type="ECO:0000313" key="8">
    <source>
        <dbReference type="EMBL" id="MBC8600850.1"/>
    </source>
</evidence>
<gene>
    <name evidence="9" type="ORF">DWU89_03895</name>
    <name evidence="8" type="ORF">H8784_03845</name>
</gene>
<accession>A0A3D8HIN0</accession>
<reference evidence="9 10" key="1">
    <citation type="submission" date="2018-07" db="EMBL/GenBank/DDBJ databases">
        <title>Parabacteroides acidifaciens nov. sp., isolated from human feces.</title>
        <authorList>
            <person name="Wang Y.J."/>
        </authorList>
    </citation>
    <scope>NUCLEOTIDE SEQUENCE [LARGE SCALE GENOMIC DNA]</scope>
    <source>
        <strain evidence="9 10">426-9</strain>
    </source>
</reference>
<feature type="domain" description="GtrA/DPMS transmembrane" evidence="7">
    <location>
        <begin position="21"/>
        <end position="129"/>
    </location>
</feature>
<evidence type="ECO:0000313" key="9">
    <source>
        <dbReference type="EMBL" id="RDU50572.1"/>
    </source>
</evidence>
<dbReference type="PANTHER" id="PTHR38459:SF1">
    <property type="entry name" value="PROPHAGE BACTOPRENOL-LINKED GLUCOSE TRANSLOCASE HOMOLOG"/>
    <property type="match status" value="1"/>
</dbReference>
<keyword evidence="3 6" id="KW-0812">Transmembrane</keyword>
<dbReference type="Proteomes" id="UP000256321">
    <property type="component" value="Unassembled WGS sequence"/>
</dbReference>
<dbReference type="EMBL" id="JACRTI010000005">
    <property type="protein sequence ID" value="MBC8600850.1"/>
    <property type="molecule type" value="Genomic_DNA"/>
</dbReference>
<evidence type="ECO:0000256" key="4">
    <source>
        <dbReference type="ARBA" id="ARBA00022989"/>
    </source>
</evidence>
<evidence type="ECO:0000259" key="7">
    <source>
        <dbReference type="Pfam" id="PF04138"/>
    </source>
</evidence>
<name>A0A3D8HIN0_9BACT</name>
<dbReference type="GO" id="GO:0000271">
    <property type="term" value="P:polysaccharide biosynthetic process"/>
    <property type="evidence" value="ECO:0007669"/>
    <property type="project" value="InterPro"/>
</dbReference>
<comment type="similarity">
    <text evidence="2">Belongs to the GtrA family.</text>
</comment>
<proteinExistence type="inferred from homology"/>
<dbReference type="Proteomes" id="UP000629596">
    <property type="component" value="Unassembled WGS sequence"/>
</dbReference>
<comment type="subcellular location">
    <subcellularLocation>
        <location evidence="1">Membrane</location>
        <topology evidence="1">Multi-pass membrane protein</topology>
    </subcellularLocation>
</comment>
<dbReference type="PANTHER" id="PTHR38459">
    <property type="entry name" value="PROPHAGE BACTOPRENOL-LINKED GLUCOSE TRANSLOCASE HOMOLOG"/>
    <property type="match status" value="1"/>
</dbReference>
<dbReference type="Pfam" id="PF04138">
    <property type="entry name" value="GtrA_DPMS_TM"/>
    <property type="match status" value="1"/>
</dbReference>
<dbReference type="InterPro" id="IPR007267">
    <property type="entry name" value="GtrA_DPMS_TM"/>
</dbReference>
<feature type="transmembrane region" description="Helical" evidence="6">
    <location>
        <begin position="82"/>
        <end position="103"/>
    </location>
</feature>
<dbReference type="EMBL" id="QREV01000005">
    <property type="protein sequence ID" value="RDU50572.1"/>
    <property type="molecule type" value="Genomic_DNA"/>
</dbReference>
<feature type="transmembrane region" description="Helical" evidence="6">
    <location>
        <begin position="50"/>
        <end position="70"/>
    </location>
</feature>
<evidence type="ECO:0000256" key="2">
    <source>
        <dbReference type="ARBA" id="ARBA00009399"/>
    </source>
</evidence>
<keyword evidence="5 6" id="KW-0472">Membrane</keyword>
<keyword evidence="4 6" id="KW-1133">Transmembrane helix</keyword>
<organism evidence="9 10">
    <name type="scientific">Parabacteroides acidifaciens</name>
    <dbReference type="NCBI Taxonomy" id="2290935"/>
    <lineage>
        <taxon>Bacteria</taxon>
        <taxon>Pseudomonadati</taxon>
        <taxon>Bacteroidota</taxon>
        <taxon>Bacteroidia</taxon>
        <taxon>Bacteroidales</taxon>
        <taxon>Tannerellaceae</taxon>
        <taxon>Parabacteroides</taxon>
    </lineage>
</organism>
<dbReference type="RefSeq" id="WP_115498358.1">
    <property type="nucleotide sequence ID" value="NZ_JACRTI010000005.1"/>
</dbReference>
<comment type="caution">
    <text evidence="9">The sequence shown here is derived from an EMBL/GenBank/DDBJ whole genome shotgun (WGS) entry which is preliminary data.</text>
</comment>
<dbReference type="GO" id="GO:0005886">
    <property type="term" value="C:plasma membrane"/>
    <property type="evidence" value="ECO:0007669"/>
    <property type="project" value="TreeGrafter"/>
</dbReference>
<evidence type="ECO:0000313" key="10">
    <source>
        <dbReference type="Proteomes" id="UP000256321"/>
    </source>
</evidence>
<evidence type="ECO:0000256" key="3">
    <source>
        <dbReference type="ARBA" id="ARBA00022692"/>
    </source>
</evidence>
<reference evidence="8 11" key="2">
    <citation type="submission" date="2020-08" db="EMBL/GenBank/DDBJ databases">
        <title>Genome public.</title>
        <authorList>
            <person name="Liu C."/>
            <person name="Sun Q."/>
        </authorList>
    </citation>
    <scope>NUCLEOTIDE SEQUENCE [LARGE SCALE GENOMIC DNA]</scope>
    <source>
        <strain evidence="8 11">426_9</strain>
    </source>
</reference>
<evidence type="ECO:0000313" key="11">
    <source>
        <dbReference type="Proteomes" id="UP000629596"/>
    </source>
</evidence>
<sequence length="135" mass="15547">MEKGIGTYWEDLPLQWREFIKFGIVGVFATIVHYGVYLLIYIYVPVNVAYTIGYIVSFLLNFALSSYFTFGVKPTIRKGIGFGMSHGVNYLLHMFFLNLFIWLGVGKEIAPFPVFLIVIPINFLLVRFVFKSTKI</sequence>
<feature type="transmembrane region" description="Helical" evidence="6">
    <location>
        <begin position="109"/>
        <end position="130"/>
    </location>
</feature>
<feature type="transmembrane region" description="Helical" evidence="6">
    <location>
        <begin position="22"/>
        <end position="44"/>
    </location>
</feature>
<protein>
    <submittedName>
        <fullName evidence="9">GtrA family protein</fullName>
    </submittedName>
</protein>
<evidence type="ECO:0000256" key="6">
    <source>
        <dbReference type="SAM" id="Phobius"/>
    </source>
</evidence>
<dbReference type="InterPro" id="IPR051401">
    <property type="entry name" value="GtrA_CellWall_Glycosyl"/>
</dbReference>
<evidence type="ECO:0000256" key="1">
    <source>
        <dbReference type="ARBA" id="ARBA00004141"/>
    </source>
</evidence>
<evidence type="ECO:0000256" key="5">
    <source>
        <dbReference type="ARBA" id="ARBA00023136"/>
    </source>
</evidence>